<feature type="compositionally biased region" description="Basic and acidic residues" evidence="1">
    <location>
        <begin position="14"/>
        <end position="30"/>
    </location>
</feature>
<evidence type="ECO:0000313" key="4">
    <source>
        <dbReference type="Proteomes" id="UP000198481"/>
    </source>
</evidence>
<feature type="region of interest" description="Disordered" evidence="1">
    <location>
        <begin position="1"/>
        <end position="36"/>
    </location>
</feature>
<name>A0A1H1YZS5_9PSED</name>
<gene>
    <name evidence="2" type="ORF">C9I49_10985</name>
    <name evidence="3" type="ORF">SAMN05216222_3659</name>
</gene>
<reference evidence="2 5" key="2">
    <citation type="submission" date="2018-05" db="EMBL/GenBank/DDBJ databases">
        <title>Genome sequences of two Antarctic strains of Pseudomonas prosekii: insights into adaptation to extreme conditions.</title>
        <authorList>
            <person name="Snopkova K."/>
            <person name="Dufkova K."/>
            <person name="Cejkova D."/>
            <person name="Sedlacek I."/>
            <person name="Smajs D."/>
        </authorList>
    </citation>
    <scope>NUCLEOTIDE SEQUENCE [LARGE SCALE GENOMIC DNA]</scope>
    <source>
        <strain evidence="2 5">P2673</strain>
    </source>
</reference>
<proteinExistence type="predicted"/>
<organism evidence="3 4">
    <name type="scientific">Pseudomonas prosekii</name>
    <dbReference type="NCBI Taxonomy" id="1148509"/>
    <lineage>
        <taxon>Bacteria</taxon>
        <taxon>Pseudomonadati</taxon>
        <taxon>Pseudomonadota</taxon>
        <taxon>Gammaproteobacteria</taxon>
        <taxon>Pseudomonadales</taxon>
        <taxon>Pseudomonadaceae</taxon>
        <taxon>Pseudomonas</taxon>
    </lineage>
</organism>
<dbReference type="OrthoDB" id="6882473at2"/>
<evidence type="ECO:0000313" key="3">
    <source>
        <dbReference type="EMBL" id="SDT26446.1"/>
    </source>
</evidence>
<accession>A0A1H1YZS5</accession>
<dbReference type="EMBL" id="QFAW01000011">
    <property type="protein sequence ID" value="PWE45460.1"/>
    <property type="molecule type" value="Genomic_DNA"/>
</dbReference>
<dbReference type="EMBL" id="LT629762">
    <property type="protein sequence ID" value="SDT26446.1"/>
    <property type="molecule type" value="Genomic_DNA"/>
</dbReference>
<reference evidence="3 4" key="1">
    <citation type="submission" date="2016-10" db="EMBL/GenBank/DDBJ databases">
        <authorList>
            <person name="de Groot N.N."/>
        </authorList>
    </citation>
    <scope>NUCLEOTIDE SEQUENCE [LARGE SCALE GENOMIC DNA]</scope>
    <source>
        <strain evidence="3 4">LMG 26867</strain>
    </source>
</reference>
<sequence>MTEQDSNAASQPPTHRDRFEEACKTNRFESHPLSQGPDSGYLVWDVQHVRDGMKVTIDGPFFTEEEARVSADLLRGTFRGARAYKAIYDRIWNYDPQREQVTFDQARMSRSLLAIRLGVSMPATNT</sequence>
<dbReference type="Proteomes" id="UP000245056">
    <property type="component" value="Unassembled WGS sequence"/>
</dbReference>
<protein>
    <submittedName>
        <fullName evidence="3">Uncharacterized protein</fullName>
    </submittedName>
</protein>
<dbReference type="Proteomes" id="UP000198481">
    <property type="component" value="Chromosome I"/>
</dbReference>
<feature type="compositionally biased region" description="Polar residues" evidence="1">
    <location>
        <begin position="1"/>
        <end position="13"/>
    </location>
</feature>
<evidence type="ECO:0000256" key="1">
    <source>
        <dbReference type="SAM" id="MobiDB-lite"/>
    </source>
</evidence>
<evidence type="ECO:0000313" key="2">
    <source>
        <dbReference type="EMBL" id="PWE45460.1"/>
    </source>
</evidence>
<evidence type="ECO:0000313" key="5">
    <source>
        <dbReference type="Proteomes" id="UP000245056"/>
    </source>
</evidence>
<dbReference type="AlphaFoldDB" id="A0A1H1YZS5"/>
<dbReference type="STRING" id="1148509.SAMN05216222_3659"/>